<name>A0A481Z6T5_9VIRU</name>
<reference evidence="1" key="1">
    <citation type="journal article" date="2019" name="MBio">
        <title>Virus Genomes from Deep Sea Sediments Expand the Ocean Megavirome and Support Independent Origins of Viral Gigantism.</title>
        <authorList>
            <person name="Backstrom D."/>
            <person name="Yutin N."/>
            <person name="Jorgensen S.L."/>
            <person name="Dharamshi J."/>
            <person name="Homa F."/>
            <person name="Zaremba-Niedwiedzka K."/>
            <person name="Spang A."/>
            <person name="Wolf Y.I."/>
            <person name="Koonin E.V."/>
            <person name="Ettema T.J."/>
        </authorList>
    </citation>
    <scope>NUCLEOTIDE SEQUENCE</scope>
</reference>
<gene>
    <name evidence="1" type="ORF">LCPAC201_01500</name>
</gene>
<organism evidence="1">
    <name type="scientific">Pithovirus LCPAC201</name>
    <dbReference type="NCBI Taxonomy" id="2506591"/>
    <lineage>
        <taxon>Viruses</taxon>
        <taxon>Pithoviruses</taxon>
    </lineage>
</organism>
<evidence type="ECO:0000313" key="1">
    <source>
        <dbReference type="EMBL" id="QBK90849.1"/>
    </source>
</evidence>
<proteinExistence type="predicted"/>
<dbReference type="EMBL" id="MK500500">
    <property type="protein sequence ID" value="QBK90849.1"/>
    <property type="molecule type" value="Genomic_DNA"/>
</dbReference>
<accession>A0A481Z6T5</accession>
<protein>
    <submittedName>
        <fullName evidence="1">Uncharacterized protein</fullName>
    </submittedName>
</protein>
<sequence length="278" mass="31489">MIKSPATIISKRPVFCRELIGECLTTHDALNSDDIKFALQLNCDLLSDQQLAIIIVHLCKTTDIGKFSLLYNYNIDMAIKSRDLSWLMRLLQVDDQMAFPELYRQKSVFTIKEQDAIYRTHTREYNAAFQLVKTGDKITPPYSQYLIKSCPVYQKDTSKVLSSSFHDGVVKSDGRTKVSLYQTCLEGVCIAEKTPSNINFTSLSTDDTDMIMVPSRESNGLAKVQCFNIIDLTKAVSTDPAVNPTTGKPFDLAVLQMIRNRLAKEIKLYRYFLANVNK</sequence>